<dbReference type="InterPro" id="IPR000531">
    <property type="entry name" value="Beta-barrel_TonB"/>
</dbReference>
<sequence>MKRPGFTYQLMMLCVLMMVCGTALAQSGTIKGRVITSDNQPAPYVTITVAGTGRNAISDEAGFYTLPKIPSGHQELEASFIGYETLKKSVTVTPDRTVIADFQITISNSQLQEVIVTNSKNKFVYKSSEYVARMPLKNLENPQVYNVVGRALIQEQVIIERTDLYRNIPGSVPNFSAGGSMGLSMRGFSTTIGMRNGMATSAIVPLNPAILERIESIKGPSGTLFGSNRNVTFGGVYNYVTKRPYEAFGGEISVAGGSYNFGRVTADVNTPINKDKTALFRINAAAQSEGSFQDQGFNKNFTIAPTFSYQVNDRLKLILDMEMTRGNYTVVSFGLGNLANISARSFKDLQLDYKKSYINNSIDVNNGINNIQAQVEYKISDKWKSQTNYLYSVGYYKNLYWTALNMLTDSTFSRVVRNQTPETFGNIEVQQNFIGDFKIGHIRNRMVAGIDYNYNYNDLYRATVNFDIINIRQPLRGMSRPSLDSMSAKQGFSTTSTVAKNASIYASDVVNITDQLLAMLSLRVDRYSTKGTYNILTGLYTGAYEQTSLSPKFGLVYQVIANKLSVFGNYMNGFVNLAPVTQPDNTILVLKPQYGNQLEGGVKFDLFNTKLAGSISVYDISVTNATRTALIDGKNVTFQDGTQRSRGLEAEVIASPIPGMNIVAGYGFNENRYRNATPALQGKNVTFSPKNIGNLWISYSIPESNAKGLGFGAGVNYVGDSWFDAANSFEVPGYTLISGSVFYDVQRYRFALKGNNLTNERYWNNNGTPQKPSNFIASVSFKL</sequence>
<keyword evidence="7 16" id="KW-0732">Signal</keyword>
<evidence type="ECO:0000256" key="1">
    <source>
        <dbReference type="ARBA" id="ARBA00004571"/>
    </source>
</evidence>
<evidence type="ECO:0000256" key="16">
    <source>
        <dbReference type="SAM" id="SignalP"/>
    </source>
</evidence>
<dbReference type="Gene3D" id="2.170.130.10">
    <property type="entry name" value="TonB-dependent receptor, plug domain"/>
    <property type="match status" value="1"/>
</dbReference>
<keyword evidence="11 14" id="KW-0472">Membrane</keyword>
<keyword evidence="6 14" id="KW-0812">Transmembrane</keyword>
<dbReference type="InterPro" id="IPR008969">
    <property type="entry name" value="CarboxyPept-like_regulatory"/>
</dbReference>
<evidence type="ECO:0000256" key="10">
    <source>
        <dbReference type="ARBA" id="ARBA00023077"/>
    </source>
</evidence>
<comment type="subcellular location">
    <subcellularLocation>
        <location evidence="1 14">Cell outer membrane</location>
        <topology evidence="1 14">Multi-pass membrane protein</topology>
    </subcellularLocation>
</comment>
<evidence type="ECO:0000256" key="7">
    <source>
        <dbReference type="ARBA" id="ARBA00022729"/>
    </source>
</evidence>
<evidence type="ECO:0000256" key="4">
    <source>
        <dbReference type="ARBA" id="ARBA00022452"/>
    </source>
</evidence>
<dbReference type="InterPro" id="IPR010105">
    <property type="entry name" value="TonB_sidphr_rcpt"/>
</dbReference>
<evidence type="ECO:0000259" key="17">
    <source>
        <dbReference type="Pfam" id="PF00593"/>
    </source>
</evidence>
<proteinExistence type="inferred from homology"/>
<evidence type="ECO:0000256" key="15">
    <source>
        <dbReference type="RuleBase" id="RU003357"/>
    </source>
</evidence>
<organism evidence="19 20">
    <name type="scientific">Niabella pedocola</name>
    <dbReference type="NCBI Taxonomy" id="1752077"/>
    <lineage>
        <taxon>Bacteria</taxon>
        <taxon>Pseudomonadati</taxon>
        <taxon>Bacteroidota</taxon>
        <taxon>Chitinophagia</taxon>
        <taxon>Chitinophagales</taxon>
        <taxon>Chitinophagaceae</taxon>
        <taxon>Niabella</taxon>
    </lineage>
</organism>
<keyword evidence="5" id="KW-0410">Iron transport</keyword>
<dbReference type="NCBIfam" id="TIGR01783">
    <property type="entry name" value="TonB-siderophor"/>
    <property type="match status" value="1"/>
</dbReference>
<gene>
    <name evidence="19" type="ORF">LQ567_23740</name>
</gene>
<evidence type="ECO:0000256" key="6">
    <source>
        <dbReference type="ARBA" id="ARBA00022692"/>
    </source>
</evidence>
<dbReference type="Pfam" id="PF13715">
    <property type="entry name" value="CarbopepD_reg_2"/>
    <property type="match status" value="1"/>
</dbReference>
<dbReference type="Proteomes" id="UP001199816">
    <property type="component" value="Unassembled WGS sequence"/>
</dbReference>
<dbReference type="RefSeq" id="WP_231008403.1">
    <property type="nucleotide sequence ID" value="NZ_JAJNEC010000007.1"/>
</dbReference>
<dbReference type="SUPFAM" id="SSF49464">
    <property type="entry name" value="Carboxypeptidase regulatory domain-like"/>
    <property type="match status" value="1"/>
</dbReference>
<dbReference type="EMBL" id="JAJNEC010000007">
    <property type="protein sequence ID" value="MCD2425817.1"/>
    <property type="molecule type" value="Genomic_DNA"/>
</dbReference>
<keyword evidence="4 14" id="KW-1134">Transmembrane beta strand</keyword>
<dbReference type="PROSITE" id="PS52016">
    <property type="entry name" value="TONB_DEPENDENT_REC_3"/>
    <property type="match status" value="1"/>
</dbReference>
<evidence type="ECO:0000259" key="18">
    <source>
        <dbReference type="Pfam" id="PF07715"/>
    </source>
</evidence>
<reference evidence="19 20" key="1">
    <citation type="submission" date="2021-11" db="EMBL/GenBank/DDBJ databases">
        <title>Genomic of Niabella pedocola.</title>
        <authorList>
            <person name="Wu T."/>
        </authorList>
    </citation>
    <scope>NUCLEOTIDE SEQUENCE [LARGE SCALE GENOMIC DNA]</scope>
    <source>
        <strain evidence="19 20">JCM 31011</strain>
    </source>
</reference>
<keyword evidence="3 14" id="KW-0813">Transport</keyword>
<dbReference type="PANTHER" id="PTHR32552">
    <property type="entry name" value="FERRICHROME IRON RECEPTOR-RELATED"/>
    <property type="match status" value="1"/>
</dbReference>
<evidence type="ECO:0000313" key="20">
    <source>
        <dbReference type="Proteomes" id="UP001199816"/>
    </source>
</evidence>
<feature type="domain" description="TonB-dependent receptor plug" evidence="18">
    <location>
        <begin position="139"/>
        <end position="228"/>
    </location>
</feature>
<dbReference type="Pfam" id="PF00593">
    <property type="entry name" value="TonB_dep_Rec_b-barrel"/>
    <property type="match status" value="1"/>
</dbReference>
<comment type="caution">
    <text evidence="19">The sequence shown here is derived from an EMBL/GenBank/DDBJ whole genome shotgun (WGS) entry which is preliminary data.</text>
</comment>
<keyword evidence="10 15" id="KW-0798">TonB box</keyword>
<feature type="signal peptide" evidence="16">
    <location>
        <begin position="1"/>
        <end position="25"/>
    </location>
</feature>
<comment type="similarity">
    <text evidence="2 14 15">Belongs to the TonB-dependent receptor family.</text>
</comment>
<evidence type="ECO:0000256" key="9">
    <source>
        <dbReference type="ARBA" id="ARBA00023065"/>
    </source>
</evidence>
<feature type="domain" description="TonB-dependent receptor-like beta-barrel" evidence="17">
    <location>
        <begin position="354"/>
        <end position="757"/>
    </location>
</feature>
<dbReference type="InterPro" id="IPR036942">
    <property type="entry name" value="Beta-barrel_TonB_sf"/>
</dbReference>
<evidence type="ECO:0000256" key="2">
    <source>
        <dbReference type="ARBA" id="ARBA00009810"/>
    </source>
</evidence>
<dbReference type="PANTHER" id="PTHR32552:SF68">
    <property type="entry name" value="FERRICHROME OUTER MEMBRANE TRANSPORTER_PHAGE RECEPTOR"/>
    <property type="match status" value="1"/>
</dbReference>
<feature type="chain" id="PRO_5046740529" evidence="16">
    <location>
        <begin position="26"/>
        <end position="783"/>
    </location>
</feature>
<keyword evidence="20" id="KW-1185">Reference proteome</keyword>
<evidence type="ECO:0000256" key="8">
    <source>
        <dbReference type="ARBA" id="ARBA00023004"/>
    </source>
</evidence>
<dbReference type="InterPro" id="IPR039426">
    <property type="entry name" value="TonB-dep_rcpt-like"/>
</dbReference>
<dbReference type="SUPFAM" id="SSF56935">
    <property type="entry name" value="Porins"/>
    <property type="match status" value="1"/>
</dbReference>
<dbReference type="CDD" id="cd01347">
    <property type="entry name" value="ligand_gated_channel"/>
    <property type="match status" value="1"/>
</dbReference>
<evidence type="ECO:0000256" key="5">
    <source>
        <dbReference type="ARBA" id="ARBA00022496"/>
    </source>
</evidence>
<evidence type="ECO:0000256" key="12">
    <source>
        <dbReference type="ARBA" id="ARBA00023170"/>
    </source>
</evidence>
<dbReference type="Gene3D" id="2.60.40.1120">
    <property type="entry name" value="Carboxypeptidase-like, regulatory domain"/>
    <property type="match status" value="1"/>
</dbReference>
<keyword evidence="13 14" id="KW-0998">Cell outer membrane</keyword>
<keyword evidence="9" id="KW-0406">Ion transport</keyword>
<accession>A0ABS8PXL1</accession>
<keyword evidence="8" id="KW-0408">Iron</keyword>
<keyword evidence="12 19" id="KW-0675">Receptor</keyword>
<dbReference type="InterPro" id="IPR012910">
    <property type="entry name" value="Plug_dom"/>
</dbReference>
<dbReference type="Gene3D" id="2.40.170.20">
    <property type="entry name" value="TonB-dependent receptor, beta-barrel domain"/>
    <property type="match status" value="1"/>
</dbReference>
<protein>
    <submittedName>
        <fullName evidence="19">TonB-dependent receptor</fullName>
    </submittedName>
</protein>
<evidence type="ECO:0000256" key="13">
    <source>
        <dbReference type="ARBA" id="ARBA00023237"/>
    </source>
</evidence>
<evidence type="ECO:0000313" key="19">
    <source>
        <dbReference type="EMBL" id="MCD2425817.1"/>
    </source>
</evidence>
<evidence type="ECO:0000256" key="11">
    <source>
        <dbReference type="ARBA" id="ARBA00023136"/>
    </source>
</evidence>
<dbReference type="Pfam" id="PF07715">
    <property type="entry name" value="Plug"/>
    <property type="match status" value="1"/>
</dbReference>
<dbReference type="InterPro" id="IPR037066">
    <property type="entry name" value="Plug_dom_sf"/>
</dbReference>
<name>A0ABS8PXL1_9BACT</name>
<evidence type="ECO:0000256" key="3">
    <source>
        <dbReference type="ARBA" id="ARBA00022448"/>
    </source>
</evidence>
<evidence type="ECO:0000256" key="14">
    <source>
        <dbReference type="PROSITE-ProRule" id="PRU01360"/>
    </source>
</evidence>